<dbReference type="InterPro" id="IPR003737">
    <property type="entry name" value="GlcNAc_PI_deacetylase-related"/>
</dbReference>
<keyword evidence="1" id="KW-0479">Metal-binding</keyword>
<dbReference type="EMBL" id="BAAAPO010000021">
    <property type="protein sequence ID" value="GAA1788828.1"/>
    <property type="molecule type" value="Genomic_DNA"/>
</dbReference>
<evidence type="ECO:0000313" key="5">
    <source>
        <dbReference type="EMBL" id="GAA1788828.1"/>
    </source>
</evidence>
<dbReference type="SUPFAM" id="SSF102588">
    <property type="entry name" value="LmbE-like"/>
    <property type="match status" value="1"/>
</dbReference>
<protein>
    <recommendedName>
        <fullName evidence="4">N-acetyl-1-D-myo-inositol-2-amino-2-deoxy-alpha-D-glucopyranoside deacetylase</fullName>
        <ecNumber evidence="4">3.5.1.103</ecNumber>
    </recommendedName>
</protein>
<dbReference type="RefSeq" id="WP_344082555.1">
    <property type="nucleotide sequence ID" value="NZ_BAAAPO010000021.1"/>
</dbReference>
<comment type="caution">
    <text evidence="5">The sequence shown here is derived from an EMBL/GenBank/DDBJ whole genome shotgun (WGS) entry which is preliminary data.</text>
</comment>
<name>A0ABN2LIK2_9MICO</name>
<dbReference type="InterPro" id="IPR024078">
    <property type="entry name" value="LmbE-like_dom_sf"/>
</dbReference>
<keyword evidence="6" id="KW-1185">Reference proteome</keyword>
<dbReference type="Pfam" id="PF02585">
    <property type="entry name" value="PIG-L"/>
    <property type="match status" value="1"/>
</dbReference>
<dbReference type="PANTHER" id="PTHR12993:SF26">
    <property type="entry name" value="1D-MYO-INOSITOL 2-ACETAMIDO-2-DEOXY-ALPHA-D-GLUCOPYRANOSIDE DEACETYLASE"/>
    <property type="match status" value="1"/>
</dbReference>
<accession>A0ABN2LIK2</accession>
<evidence type="ECO:0000256" key="4">
    <source>
        <dbReference type="NCBIfam" id="TIGR03445"/>
    </source>
</evidence>
<dbReference type="EC" id="3.5.1.103" evidence="4"/>
<evidence type="ECO:0000313" key="6">
    <source>
        <dbReference type="Proteomes" id="UP001499938"/>
    </source>
</evidence>
<keyword evidence="2" id="KW-0378">Hydrolase</keyword>
<dbReference type="Gene3D" id="3.40.50.10320">
    <property type="entry name" value="LmbE-like"/>
    <property type="match status" value="1"/>
</dbReference>
<reference evidence="5 6" key="1">
    <citation type="journal article" date="2019" name="Int. J. Syst. Evol. Microbiol.">
        <title>The Global Catalogue of Microorganisms (GCM) 10K type strain sequencing project: providing services to taxonomists for standard genome sequencing and annotation.</title>
        <authorList>
            <consortium name="The Broad Institute Genomics Platform"/>
            <consortium name="The Broad Institute Genome Sequencing Center for Infectious Disease"/>
            <person name="Wu L."/>
            <person name="Ma J."/>
        </authorList>
    </citation>
    <scope>NUCLEOTIDE SEQUENCE [LARGE SCALE GENOMIC DNA]</scope>
    <source>
        <strain evidence="5 6">JCM 15592</strain>
    </source>
</reference>
<proteinExistence type="predicted"/>
<dbReference type="Proteomes" id="UP001499938">
    <property type="component" value="Unassembled WGS sequence"/>
</dbReference>
<keyword evidence="3" id="KW-0862">Zinc</keyword>
<evidence type="ECO:0000256" key="1">
    <source>
        <dbReference type="ARBA" id="ARBA00022723"/>
    </source>
</evidence>
<dbReference type="NCBIfam" id="TIGR03445">
    <property type="entry name" value="mycothiol_MshB"/>
    <property type="match status" value="1"/>
</dbReference>
<dbReference type="PANTHER" id="PTHR12993">
    <property type="entry name" value="N-ACETYLGLUCOSAMINYL-PHOSPHATIDYLINOSITOL DE-N-ACETYLASE-RELATED"/>
    <property type="match status" value="1"/>
</dbReference>
<organism evidence="5 6">
    <name type="scientific">Nostocoides veronense</name>
    <dbReference type="NCBI Taxonomy" id="330836"/>
    <lineage>
        <taxon>Bacteria</taxon>
        <taxon>Bacillati</taxon>
        <taxon>Actinomycetota</taxon>
        <taxon>Actinomycetes</taxon>
        <taxon>Micrococcales</taxon>
        <taxon>Intrasporangiaceae</taxon>
        <taxon>Nostocoides</taxon>
    </lineage>
</organism>
<dbReference type="InterPro" id="IPR017810">
    <property type="entry name" value="Mycothiol_biosynthesis_MshB"/>
</dbReference>
<evidence type="ECO:0000256" key="2">
    <source>
        <dbReference type="ARBA" id="ARBA00022801"/>
    </source>
</evidence>
<gene>
    <name evidence="5" type="primary">mshB</name>
    <name evidence="5" type="ORF">GCM10009811_12210</name>
</gene>
<sequence length="285" mass="29799">MRLLFIHAHPDDESIATGVAIGAYAAAGHEVHVLTCTLGEQGEVIPPDLQHLDADHEDALGEFRLGEWQAALAALGATGHLLGFDESGAAAYRDSGMAGSPSAARPDAFVNADAGAAIALARKVIERIRPDIVITYENQGGYAHPDHIQAHRIACAAVATLADPPRMYAVLTPRSWVAQDRAWLAAEVSAPGVTIPAADDPVIPSVVDDALVPYAVSDAEGARRQAAAMRAHATQITVHGAWFTLSNDIAARLSGREGYAPLDPITGLLRSGEPVAEAGARGWPV</sequence>
<evidence type="ECO:0000256" key="3">
    <source>
        <dbReference type="ARBA" id="ARBA00022833"/>
    </source>
</evidence>